<dbReference type="InterPro" id="IPR007061">
    <property type="entry name" value="MST-like"/>
</dbReference>
<dbReference type="Pfam" id="PF04978">
    <property type="entry name" value="MST"/>
    <property type="match status" value="1"/>
</dbReference>
<dbReference type="Gene3D" id="1.20.120.450">
    <property type="entry name" value="dinb family like domain"/>
    <property type="match status" value="1"/>
</dbReference>
<dbReference type="EMBL" id="BSTX01000003">
    <property type="protein sequence ID" value="GLZ79736.1"/>
    <property type="molecule type" value="Genomic_DNA"/>
</dbReference>
<accession>A0A9W6SS44</accession>
<proteinExistence type="predicted"/>
<evidence type="ECO:0000313" key="2">
    <source>
        <dbReference type="Proteomes" id="UP001165079"/>
    </source>
</evidence>
<evidence type="ECO:0000313" key="1">
    <source>
        <dbReference type="EMBL" id="GLZ79736.1"/>
    </source>
</evidence>
<protein>
    <recommendedName>
        <fullName evidence="3">DinB family protein</fullName>
    </recommendedName>
</protein>
<gene>
    <name evidence="1" type="ORF">Afil01_45430</name>
</gene>
<organism evidence="1 2">
    <name type="scientific">Actinorhabdospora filicis</name>
    <dbReference type="NCBI Taxonomy" id="1785913"/>
    <lineage>
        <taxon>Bacteria</taxon>
        <taxon>Bacillati</taxon>
        <taxon>Actinomycetota</taxon>
        <taxon>Actinomycetes</taxon>
        <taxon>Micromonosporales</taxon>
        <taxon>Micromonosporaceae</taxon>
        <taxon>Actinorhabdospora</taxon>
    </lineage>
</organism>
<dbReference type="SUPFAM" id="SSF109854">
    <property type="entry name" value="DinB/YfiT-like putative metalloenzymes"/>
    <property type="match status" value="1"/>
</dbReference>
<name>A0A9W6SS44_9ACTN</name>
<dbReference type="AlphaFoldDB" id="A0A9W6SS44"/>
<dbReference type="Proteomes" id="UP001165079">
    <property type="component" value="Unassembled WGS sequence"/>
</dbReference>
<dbReference type="RefSeq" id="WP_285664882.1">
    <property type="nucleotide sequence ID" value="NZ_BSTX01000003.1"/>
</dbReference>
<sequence>MVAHVPAGASDDERGLLLRFIAEGRAGLRRSVLGLSDERAGERATASELTLSGLVKHVAEVEQGWIARAKGVDPAVARSQENWDECFRLVGEETVAGQLAYWEKVAAETEAYVLGLDGIEVTVPLPDEPWYPKEDISVRWILLHLIREINRHAGHADIIRESIDGKTAWGLMAEESGENWG</sequence>
<comment type="caution">
    <text evidence="1">The sequence shown here is derived from an EMBL/GenBank/DDBJ whole genome shotgun (WGS) entry which is preliminary data.</text>
</comment>
<evidence type="ECO:0008006" key="3">
    <source>
        <dbReference type="Google" id="ProtNLM"/>
    </source>
</evidence>
<keyword evidence="2" id="KW-1185">Reference proteome</keyword>
<dbReference type="InterPro" id="IPR034660">
    <property type="entry name" value="DinB/YfiT-like"/>
</dbReference>
<reference evidence="1" key="1">
    <citation type="submission" date="2023-03" db="EMBL/GenBank/DDBJ databases">
        <title>Actinorhabdospora filicis NBRC 111898.</title>
        <authorList>
            <person name="Ichikawa N."/>
            <person name="Sato H."/>
            <person name="Tonouchi N."/>
        </authorList>
    </citation>
    <scope>NUCLEOTIDE SEQUENCE</scope>
    <source>
        <strain evidence="1">NBRC 111898</strain>
    </source>
</reference>